<dbReference type="Proteomes" id="UP001223520">
    <property type="component" value="Chromosome"/>
</dbReference>
<protein>
    <submittedName>
        <fullName evidence="2">Uncharacterized protein</fullName>
    </submittedName>
</protein>
<organism evidence="2 3">
    <name type="scientific">Halotia branconii CENA392</name>
    <dbReference type="NCBI Taxonomy" id="1539056"/>
    <lineage>
        <taxon>Bacteria</taxon>
        <taxon>Bacillati</taxon>
        <taxon>Cyanobacteriota</taxon>
        <taxon>Cyanophyceae</taxon>
        <taxon>Nostocales</taxon>
        <taxon>Nodulariaceae</taxon>
        <taxon>Halotia</taxon>
    </lineage>
</organism>
<dbReference type="RefSeq" id="WP_281483571.1">
    <property type="nucleotide sequence ID" value="NZ_CP124543.1"/>
</dbReference>
<dbReference type="KEGG" id="hbq:QI031_02040"/>
<evidence type="ECO:0000313" key="3">
    <source>
        <dbReference type="Proteomes" id="UP001223520"/>
    </source>
</evidence>
<feature type="compositionally biased region" description="Polar residues" evidence="1">
    <location>
        <begin position="7"/>
        <end position="21"/>
    </location>
</feature>
<reference evidence="2 3" key="1">
    <citation type="journal article" date="2023" name="Limnol Oceanogr Lett">
        <title>Environmental adaptations by the intertidal Antarctic cyanobacterium Halotia branconii CENA392 as revealed using long-read genome sequencing.</title>
        <authorList>
            <person name="Dextro R.B."/>
            <person name="Delbaje E."/>
            <person name="Freitas P.N.N."/>
            <person name="Geraldes V."/>
            <person name="Pinto E."/>
            <person name="Long P.F."/>
            <person name="Fiore M.F."/>
        </authorList>
    </citation>
    <scope>NUCLEOTIDE SEQUENCE [LARGE SCALE GENOMIC DNA]</scope>
    <source>
        <strain evidence="2 3">CENA392</strain>
    </source>
</reference>
<dbReference type="AlphaFoldDB" id="A0AAJ6NTG8"/>
<dbReference type="EMBL" id="CP124543">
    <property type="protein sequence ID" value="WGV26317.1"/>
    <property type="molecule type" value="Genomic_DNA"/>
</dbReference>
<keyword evidence="3" id="KW-1185">Reference proteome</keyword>
<feature type="region of interest" description="Disordered" evidence="1">
    <location>
        <begin position="1"/>
        <end position="21"/>
    </location>
</feature>
<sequence>MTFLIPNENSRPNPSPHKTNPIENRIMAITTKEDLQQELDSVRANYQKWQGDQTAINTQTRLAQIIHFRASQIGVQLM</sequence>
<gene>
    <name evidence="2" type="ORF">QI031_02040</name>
</gene>
<proteinExistence type="predicted"/>
<evidence type="ECO:0000313" key="2">
    <source>
        <dbReference type="EMBL" id="WGV26317.1"/>
    </source>
</evidence>
<evidence type="ECO:0000256" key="1">
    <source>
        <dbReference type="SAM" id="MobiDB-lite"/>
    </source>
</evidence>
<accession>A0AAJ6NTG8</accession>
<name>A0AAJ6NTG8_9CYAN</name>